<dbReference type="PANTHER" id="PTHR45947">
    <property type="entry name" value="SULFOQUINOVOSYL TRANSFERASE SQD2"/>
    <property type="match status" value="1"/>
</dbReference>
<gene>
    <name evidence="3" type="ORF">ENR15_12320</name>
</gene>
<dbReference type="PANTHER" id="PTHR45947:SF14">
    <property type="entry name" value="SLL1723 PROTEIN"/>
    <property type="match status" value="1"/>
</dbReference>
<feature type="domain" description="Glycosyl transferase family 1" evidence="1">
    <location>
        <begin position="193"/>
        <end position="367"/>
    </location>
</feature>
<dbReference type="GO" id="GO:0016757">
    <property type="term" value="F:glycosyltransferase activity"/>
    <property type="evidence" value="ECO:0007669"/>
    <property type="project" value="InterPro"/>
</dbReference>
<dbReference type="Pfam" id="PF13439">
    <property type="entry name" value="Glyco_transf_4"/>
    <property type="match status" value="1"/>
</dbReference>
<feature type="domain" description="Glycosyltransferase subfamily 4-like N-terminal" evidence="2">
    <location>
        <begin position="25"/>
        <end position="186"/>
    </location>
</feature>
<dbReference type="InterPro" id="IPR050194">
    <property type="entry name" value="Glycosyltransferase_grp1"/>
</dbReference>
<sequence length="393" mass="45300">MTAYKMVTPIKIIHSYPVWLPQTQTWMYNQVRYLPQECENHIVCERTENLDQFWLPNIHSLSEEPKWVFLWDKACQKFRLRNHLNFLVSQSKKNRAKVLHSHFGSVGWQDLGAAKKAKTIHIVTFYGLDVNYLPKQNPDWYRRYKTLFQTVDCVLCEGPYMAQSIIKNLGCPPSKIKVHPLGIEVEKIKYKPRSWNNQNPWRVLIAASFTEKKGIPDALAALGEIQQHIPLEITIIGEALPAKRNQLEKQKILATIQKYHLESKVRLLGYQPHHVLLEEAYKHHIFLSPSVTASDGDTEGGAPVSIIEMAATGMPIVSTLHCDIPHIIQHEETGLLAEERDISGLIKHMKWLIENSDKWIDMTDKARTKVETMFNAKIQGQKLAEIYQDLIIT</sequence>
<name>A0A7C3VHS1_9CYAN</name>
<dbReference type="EMBL" id="DSPX01000124">
    <property type="protein sequence ID" value="HGG01399.1"/>
    <property type="molecule type" value="Genomic_DNA"/>
</dbReference>
<dbReference type="SUPFAM" id="SSF53756">
    <property type="entry name" value="UDP-Glycosyltransferase/glycogen phosphorylase"/>
    <property type="match status" value="1"/>
</dbReference>
<keyword evidence="3" id="KW-0808">Transferase</keyword>
<dbReference type="Pfam" id="PF00534">
    <property type="entry name" value="Glycos_transf_1"/>
    <property type="match status" value="1"/>
</dbReference>
<reference evidence="3" key="1">
    <citation type="journal article" date="2020" name="mSystems">
        <title>Genome- and Community-Level Interaction Insights into Carbon Utilization and Element Cycling Functions of Hydrothermarchaeota in Hydrothermal Sediment.</title>
        <authorList>
            <person name="Zhou Z."/>
            <person name="Liu Y."/>
            <person name="Xu W."/>
            <person name="Pan J."/>
            <person name="Luo Z.H."/>
            <person name="Li M."/>
        </authorList>
    </citation>
    <scope>NUCLEOTIDE SEQUENCE [LARGE SCALE GENOMIC DNA]</scope>
    <source>
        <strain evidence="3">SpSt-374</strain>
    </source>
</reference>
<dbReference type="InterPro" id="IPR028098">
    <property type="entry name" value="Glyco_trans_4-like_N"/>
</dbReference>
<proteinExistence type="predicted"/>
<protein>
    <submittedName>
        <fullName evidence="3">Colanic acid biosynthesis glycosyltransferase WcaL</fullName>
    </submittedName>
</protein>
<evidence type="ECO:0000259" key="2">
    <source>
        <dbReference type="Pfam" id="PF13439"/>
    </source>
</evidence>
<comment type="caution">
    <text evidence="3">The sequence shown here is derived from an EMBL/GenBank/DDBJ whole genome shotgun (WGS) entry which is preliminary data.</text>
</comment>
<organism evidence="3">
    <name type="scientific">Planktothricoides sp. SpSt-374</name>
    <dbReference type="NCBI Taxonomy" id="2282167"/>
    <lineage>
        <taxon>Bacteria</taxon>
        <taxon>Bacillati</taxon>
        <taxon>Cyanobacteriota</taxon>
        <taxon>Cyanophyceae</taxon>
        <taxon>Oscillatoriophycideae</taxon>
        <taxon>Oscillatoriales</taxon>
        <taxon>Oscillatoriaceae</taxon>
        <taxon>Planktothricoides</taxon>
    </lineage>
</organism>
<evidence type="ECO:0000259" key="1">
    <source>
        <dbReference type="Pfam" id="PF00534"/>
    </source>
</evidence>
<dbReference type="Gene3D" id="3.40.50.2000">
    <property type="entry name" value="Glycogen Phosphorylase B"/>
    <property type="match status" value="2"/>
</dbReference>
<dbReference type="InterPro" id="IPR001296">
    <property type="entry name" value="Glyco_trans_1"/>
</dbReference>
<evidence type="ECO:0000313" key="3">
    <source>
        <dbReference type="EMBL" id="HGG01399.1"/>
    </source>
</evidence>
<dbReference type="AlphaFoldDB" id="A0A7C3VHS1"/>
<accession>A0A7C3VHS1</accession>